<dbReference type="EMBL" id="BPLR01016480">
    <property type="protein sequence ID" value="GIY84178.1"/>
    <property type="molecule type" value="Genomic_DNA"/>
</dbReference>
<dbReference type="AlphaFoldDB" id="A0AAV4WPD0"/>
<comment type="caution">
    <text evidence="1">The sequence shown here is derived from an EMBL/GenBank/DDBJ whole genome shotgun (WGS) entry which is preliminary data.</text>
</comment>
<organism evidence="1 2">
    <name type="scientific">Caerostris extrusa</name>
    <name type="common">Bark spider</name>
    <name type="synonym">Caerostris bankana</name>
    <dbReference type="NCBI Taxonomy" id="172846"/>
    <lineage>
        <taxon>Eukaryota</taxon>
        <taxon>Metazoa</taxon>
        <taxon>Ecdysozoa</taxon>
        <taxon>Arthropoda</taxon>
        <taxon>Chelicerata</taxon>
        <taxon>Arachnida</taxon>
        <taxon>Araneae</taxon>
        <taxon>Araneomorphae</taxon>
        <taxon>Entelegynae</taxon>
        <taxon>Araneoidea</taxon>
        <taxon>Araneidae</taxon>
        <taxon>Caerostris</taxon>
    </lineage>
</organism>
<proteinExistence type="predicted"/>
<keyword evidence="2" id="KW-1185">Reference proteome</keyword>
<sequence>MKEGCDRFAGLKRYKSSVEENGEPSSILSNVALGLTVYWEYTNSAWWEITEAMMSSKCMKACDQFCRLEKSVTDPCDSGPREEAKSALHIYFVG</sequence>
<dbReference type="Proteomes" id="UP001054945">
    <property type="component" value="Unassembled WGS sequence"/>
</dbReference>
<name>A0AAV4WPD0_CAEEX</name>
<protein>
    <submittedName>
        <fullName evidence="1">Uncharacterized protein</fullName>
    </submittedName>
</protein>
<evidence type="ECO:0000313" key="2">
    <source>
        <dbReference type="Proteomes" id="UP001054945"/>
    </source>
</evidence>
<gene>
    <name evidence="1" type="ORF">CEXT_590341</name>
</gene>
<evidence type="ECO:0000313" key="1">
    <source>
        <dbReference type="EMBL" id="GIY84178.1"/>
    </source>
</evidence>
<reference evidence="1 2" key="1">
    <citation type="submission" date="2021-06" db="EMBL/GenBank/DDBJ databases">
        <title>Caerostris extrusa draft genome.</title>
        <authorList>
            <person name="Kono N."/>
            <person name="Arakawa K."/>
        </authorList>
    </citation>
    <scope>NUCLEOTIDE SEQUENCE [LARGE SCALE GENOMIC DNA]</scope>
</reference>
<accession>A0AAV4WPD0</accession>